<feature type="compositionally biased region" description="Acidic residues" evidence="3">
    <location>
        <begin position="1513"/>
        <end position="1522"/>
    </location>
</feature>
<feature type="compositionally biased region" description="Polar residues" evidence="3">
    <location>
        <begin position="94"/>
        <end position="111"/>
    </location>
</feature>
<feature type="compositionally biased region" description="Basic and acidic residues" evidence="3">
    <location>
        <begin position="1222"/>
        <end position="1243"/>
    </location>
</feature>
<feature type="compositionally biased region" description="Acidic residues" evidence="3">
    <location>
        <begin position="401"/>
        <end position="417"/>
    </location>
</feature>
<reference evidence="4" key="1">
    <citation type="journal article" date="2020" name="Stud. Mycol.">
        <title>101 Dothideomycetes genomes: a test case for predicting lifestyles and emergence of pathogens.</title>
        <authorList>
            <person name="Haridas S."/>
            <person name="Albert R."/>
            <person name="Binder M."/>
            <person name="Bloem J."/>
            <person name="Labutti K."/>
            <person name="Salamov A."/>
            <person name="Andreopoulos B."/>
            <person name="Baker S."/>
            <person name="Barry K."/>
            <person name="Bills G."/>
            <person name="Bluhm B."/>
            <person name="Cannon C."/>
            <person name="Castanera R."/>
            <person name="Culley D."/>
            <person name="Daum C."/>
            <person name="Ezra D."/>
            <person name="Gonzalez J."/>
            <person name="Henrissat B."/>
            <person name="Kuo A."/>
            <person name="Liang C."/>
            <person name="Lipzen A."/>
            <person name="Lutzoni F."/>
            <person name="Magnuson J."/>
            <person name="Mondo S."/>
            <person name="Nolan M."/>
            <person name="Ohm R."/>
            <person name="Pangilinan J."/>
            <person name="Park H.-J."/>
            <person name="Ramirez L."/>
            <person name="Alfaro M."/>
            <person name="Sun H."/>
            <person name="Tritt A."/>
            <person name="Yoshinaga Y."/>
            <person name="Zwiers L.-H."/>
            <person name="Turgeon B."/>
            <person name="Goodwin S."/>
            <person name="Spatafora J."/>
            <person name="Crous P."/>
            <person name="Grigoriev I."/>
        </authorList>
    </citation>
    <scope>NUCLEOTIDE SEQUENCE</scope>
    <source>
        <strain evidence="4">CBS 116435</strain>
    </source>
</reference>
<comment type="caution">
    <text evidence="4">The sequence shown here is derived from an EMBL/GenBank/DDBJ whole genome shotgun (WGS) entry which is preliminary data.</text>
</comment>
<evidence type="ECO:0000256" key="2">
    <source>
        <dbReference type="SAM" id="Coils"/>
    </source>
</evidence>
<feature type="compositionally biased region" description="Acidic residues" evidence="3">
    <location>
        <begin position="799"/>
        <end position="813"/>
    </location>
</feature>
<dbReference type="GO" id="GO:0005856">
    <property type="term" value="C:cytoskeleton"/>
    <property type="evidence" value="ECO:0007669"/>
    <property type="project" value="TreeGrafter"/>
</dbReference>
<keyword evidence="5" id="KW-1185">Reference proteome</keyword>
<feature type="region of interest" description="Disordered" evidence="3">
    <location>
        <begin position="1381"/>
        <end position="1453"/>
    </location>
</feature>
<feature type="compositionally biased region" description="Polar residues" evidence="3">
    <location>
        <begin position="609"/>
        <end position="621"/>
    </location>
</feature>
<feature type="compositionally biased region" description="Pro residues" evidence="3">
    <location>
        <begin position="623"/>
        <end position="632"/>
    </location>
</feature>
<organism evidence="4 5">
    <name type="scientific">Polychaeton citri CBS 116435</name>
    <dbReference type="NCBI Taxonomy" id="1314669"/>
    <lineage>
        <taxon>Eukaryota</taxon>
        <taxon>Fungi</taxon>
        <taxon>Dikarya</taxon>
        <taxon>Ascomycota</taxon>
        <taxon>Pezizomycotina</taxon>
        <taxon>Dothideomycetes</taxon>
        <taxon>Dothideomycetidae</taxon>
        <taxon>Capnodiales</taxon>
        <taxon>Capnodiaceae</taxon>
        <taxon>Polychaeton</taxon>
    </lineage>
</organism>
<dbReference type="OrthoDB" id="1293114at2759"/>
<feature type="compositionally biased region" description="Polar residues" evidence="3">
    <location>
        <begin position="766"/>
        <end position="787"/>
    </location>
</feature>
<feature type="region of interest" description="Disordered" evidence="3">
    <location>
        <begin position="1494"/>
        <end position="1537"/>
    </location>
</feature>
<feature type="compositionally biased region" description="Polar residues" evidence="3">
    <location>
        <begin position="1256"/>
        <end position="1266"/>
    </location>
</feature>
<feature type="compositionally biased region" description="Polar residues" evidence="3">
    <location>
        <begin position="1049"/>
        <end position="1062"/>
    </location>
</feature>
<feature type="compositionally biased region" description="Acidic residues" evidence="3">
    <location>
        <begin position="1192"/>
        <end position="1208"/>
    </location>
</feature>
<dbReference type="PANTHER" id="PTHR32083:SF0">
    <property type="entry name" value="CILIA AND FLAGELLA-ASSOCIATED PROTEIN 58"/>
    <property type="match status" value="1"/>
</dbReference>
<proteinExistence type="predicted"/>
<dbReference type="Proteomes" id="UP000799441">
    <property type="component" value="Unassembled WGS sequence"/>
</dbReference>
<feature type="region of interest" description="Disordered" evidence="3">
    <location>
        <begin position="2233"/>
        <end position="2412"/>
    </location>
</feature>
<feature type="compositionally biased region" description="Low complexity" evidence="3">
    <location>
        <begin position="2387"/>
        <end position="2396"/>
    </location>
</feature>
<feature type="compositionally biased region" description="Low complexity" evidence="3">
    <location>
        <begin position="2279"/>
        <end position="2291"/>
    </location>
</feature>
<feature type="region of interest" description="Disordered" evidence="3">
    <location>
        <begin position="731"/>
        <end position="1096"/>
    </location>
</feature>
<feature type="coiled-coil region" evidence="2">
    <location>
        <begin position="2042"/>
        <end position="2069"/>
    </location>
</feature>
<feature type="compositionally biased region" description="Polar residues" evidence="3">
    <location>
        <begin position="2296"/>
        <end position="2313"/>
    </location>
</feature>
<dbReference type="EMBL" id="MU003781">
    <property type="protein sequence ID" value="KAF2722648.1"/>
    <property type="molecule type" value="Genomic_DNA"/>
</dbReference>
<feature type="compositionally biased region" description="Polar residues" evidence="3">
    <location>
        <begin position="915"/>
        <end position="954"/>
    </location>
</feature>
<feature type="region of interest" description="Disordered" evidence="3">
    <location>
        <begin position="1344"/>
        <end position="1367"/>
    </location>
</feature>
<feature type="compositionally biased region" description="Basic and acidic residues" evidence="3">
    <location>
        <begin position="885"/>
        <end position="906"/>
    </location>
</feature>
<feature type="compositionally biased region" description="Polar residues" evidence="3">
    <location>
        <begin position="2245"/>
        <end position="2254"/>
    </location>
</feature>
<feature type="compositionally biased region" description="Basic and acidic residues" evidence="3">
    <location>
        <begin position="846"/>
        <end position="860"/>
    </location>
</feature>
<feature type="compositionally biased region" description="Low complexity" evidence="3">
    <location>
        <begin position="8"/>
        <end position="24"/>
    </location>
</feature>
<evidence type="ECO:0000313" key="4">
    <source>
        <dbReference type="EMBL" id="KAF2722648.1"/>
    </source>
</evidence>
<keyword evidence="1 2" id="KW-0175">Coiled coil</keyword>
<accession>A0A9P4QBF4</accession>
<feature type="compositionally biased region" description="Pro residues" evidence="3">
    <location>
        <begin position="1164"/>
        <end position="1173"/>
    </location>
</feature>
<feature type="compositionally biased region" description="Basic and acidic residues" evidence="3">
    <location>
        <begin position="420"/>
        <end position="434"/>
    </location>
</feature>
<feature type="compositionally biased region" description="Acidic residues" evidence="3">
    <location>
        <begin position="1301"/>
        <end position="1310"/>
    </location>
</feature>
<feature type="compositionally biased region" description="Acidic residues" evidence="3">
    <location>
        <begin position="298"/>
        <end position="323"/>
    </location>
</feature>
<feature type="region of interest" description="Disordered" evidence="3">
    <location>
        <begin position="1278"/>
        <end position="1330"/>
    </location>
</feature>
<feature type="compositionally biased region" description="Low complexity" evidence="3">
    <location>
        <begin position="634"/>
        <end position="649"/>
    </location>
</feature>
<feature type="region of interest" description="Disordered" evidence="3">
    <location>
        <begin position="1108"/>
        <end position="1266"/>
    </location>
</feature>
<feature type="compositionally biased region" description="Acidic residues" evidence="3">
    <location>
        <begin position="2364"/>
        <end position="2386"/>
    </location>
</feature>
<protein>
    <submittedName>
        <fullName evidence="4">Uncharacterized protein</fullName>
    </submittedName>
</protein>
<evidence type="ECO:0000256" key="1">
    <source>
        <dbReference type="ARBA" id="ARBA00023054"/>
    </source>
</evidence>
<feature type="compositionally biased region" description="Polar residues" evidence="3">
    <location>
        <begin position="34"/>
        <end position="50"/>
    </location>
</feature>
<feature type="compositionally biased region" description="Basic and acidic residues" evidence="3">
    <location>
        <begin position="372"/>
        <end position="384"/>
    </location>
</feature>
<dbReference type="PANTHER" id="PTHR32083">
    <property type="entry name" value="CILIA AND FLAGELLA-ASSOCIATED PROTEIN 58-RELATED"/>
    <property type="match status" value="1"/>
</dbReference>
<evidence type="ECO:0000256" key="3">
    <source>
        <dbReference type="SAM" id="MobiDB-lite"/>
    </source>
</evidence>
<feature type="compositionally biased region" description="Low complexity" evidence="3">
    <location>
        <begin position="685"/>
        <end position="696"/>
    </location>
</feature>
<sequence>MSMSGLNTDASSTSDIPSSPPTIAEYASVVEQRVPSQQSSPYSRSLQTEISDPGLPSLSPEISRLLPPRTPARVHNVHSDTSSNYYTAAWGSPYQLSPTSQSARTAFSVQAPSDELHDSSPGPVFSLDHLLPSRLAGYSAAPQSGLSELTAREARPEVQEDNDLTPRSRTKKWVQLPQRQQPAAEKTHWWSEDSASSNLSETDAKQPSPPESPSASSKSRSSGGGVIRGHKPRESNRTLNQQTFWETLREHRSDDMEGLQASKWAASPPPPPPSQPALEAEEVSLPKGLGASKWASESAEETAEETMQEPAEETMQEPAEEPTEERAEEAAEENAEETVQEIAEQVNNDDKDEESAVEESMPSRWADTPPPQKDDEKADTDIEAPRITPTPTADEPTVSQPEEEAEVELEPTDEAVEPAEVQKEIKEPATDRRMNGSTEEQNDNVYENGSIPLAPLQPEDRALAKSASPDPESAIEKTTLAPPRLKKRVSWRGRNCNVSIPDLDYPSLGLRMPMDPEDFQIRLLQFEQEGYNIQGFDLGDTYTGEPNQAYVRAIFPDDNESRAQVAEIQPTVLLPDLNKWKAYEDALTEAKLAALGVSIGPPELEPEPQSSQGMSRQSSAQYPPLPFSPPLPTASAGSMGPPGRPGMIRGHSHTMSVASPISPLNGPFGHMHRHSTFHGPNSFFPQQPQPQAQQHPGMPGLQAFSPAPQLAQHDLARVGSPALMAALRNEMGNMRGPGSPLAQQMLPHTPHQFMGSPFEQPRSRGHSYSQSMVAPPSSFTPQLSQPPSLRPTPALPDLQEAEDEEEEEDDEPTPEEREAPAYVPPQKRAQYNADIAVPSPKGHRHNISESLERDVMETERRQKRGIGHISDVEPGEQSETFQTNAERDVSLSEKDPLGGDSTVKETQHRHKKTMSRTMNASAPSFTFNPMASFTPQMQDFTPQVDSSKFTSTPLPQHAKNQRSIGHIRNTSSGSFNPSAAVFRPTTNPPSATSSTFSFPPQQAVTPLMPLAPAAQAPPNPPFSSGIPTPQAPADAPFKFGASPAESTHESTPQPKSAVSNGAPTADFSFTARRPDSKPAPTAFEHSSSDDRTTSPIFGNVEISDMIKPAKKSKAVAIVKPKDDSPVASDAEDEDGRAMPSSERTKRTRQFGRDGDSVPQFAEPTPEPQLPLPQPEQMLGSNIASSPVRDTAGEVDDTADVETPESDVEMTDRDAEPVNAQVKEAESVEKLGEASPERETKKSLEPNAAELAVQAGQAVSHSQQNSSLSALAKPFAMPNFDASASDTEAGAKTENHQVDTLSELEEGEIQESEASPIASPQPGLQMPVTDVDPSFDEIDAVMRQMNEAEAADGPPQLSPLPSPDFQPAFRANSFHWTVGASERGISQDSPEWLRAVANKPKLESPLRVKGQEQPAPQPPQQPSANGWPPVHRLNNPEDVPMSDWSGMLSTPGEDRLRTRSNFFDSHIETVIGKAIAERLQPLEDSLRIVQAGLSRRNHSVEQTPKRGASSTIESDADDEEDGSEGARQRPISRGKDKRLEQMKAIMLEALREQGVRPSQTYHDIADLHSALADIKVSFARAASANLELDDIREIVKDAIQTNEASKQSARGVPTEEEHRRQLSAVEGRLNETLAGALEEANHRHAAEEREAESRRLLRLAEEELQLLRETYRDGDSRLQALEDERTMLIERAERAEDSRQNAVDERDELGERLEKMEEARQRMEDDRDDLSDRLDRSEDAHRRTEDKLNGFEAENEAMQATLEEYRLSSGKWRQEIEDGKQYRDELEDTIANLESKLEEGQESVAAMKRRLEKIHTDMANAAGQVVSEKAIWKGREAEYRRRCEALDAQRSANTRERTLLEDEVRILRSSATELSETKIVLDHTRNANLSLEEVIRKSHLDLSEQQALAARWERDFNDAREAGRAEVQRTRMAMETDIETANHQVNIVRAELEGEVTRVRAELDNVRMEMDTAKARHDMLLEESEDVRRDALRKVNHTNSVALDEARQKHDTALQDLTIQHSRTLAHAVEDRKRSDIFYQERLSLAEEKLRNEKDRVALLEERLDVAKLAAQAAVKAQTKPAQASSGSTGLPEKISPQALRESILVLQEQLQERETTIERLQSQTSSNGKDATTQLKERDTEIGWLRELLAVRHDDLSELVNTLMKPSFDRDAVRNAAIRISANLQMEQQEKERVSGSSEASKPGQAFASLSNFAAPKLTSAFNNWRNSMESSSLRHAPSRARVNLRQTSSTPSRASPKPGPSSFLNGLMTPPASNIRRSPSPQAPASLPAPKLHSRTNSKQSNTGRQLSTQEESLPDLPTTPTLFHKQTYDDDAENNNAHLEGLEDEDLDIEDSEPPAFRSLEDEMEGGSYQDEEEEEGEEEEEELVPGPGLEAETVPPPVELLPEDESVTQ</sequence>
<name>A0A9P4QBF4_9PEZI</name>
<feature type="coiled-coil region" evidence="2">
    <location>
        <begin position="1948"/>
        <end position="1982"/>
    </location>
</feature>
<dbReference type="Gene3D" id="1.10.287.1490">
    <property type="match status" value="1"/>
</dbReference>
<feature type="compositionally biased region" description="Acidic residues" evidence="3">
    <location>
        <begin position="2344"/>
        <end position="2355"/>
    </location>
</feature>
<feature type="compositionally biased region" description="Polar residues" evidence="3">
    <location>
        <begin position="435"/>
        <end position="447"/>
    </location>
</feature>
<feature type="compositionally biased region" description="Polar residues" evidence="3">
    <location>
        <begin position="968"/>
        <end position="977"/>
    </location>
</feature>
<feature type="region of interest" description="Disordered" evidence="3">
    <location>
        <begin position="599"/>
        <end position="705"/>
    </location>
</feature>
<feature type="region of interest" description="Disordered" evidence="3">
    <location>
        <begin position="1"/>
        <end position="124"/>
    </location>
</feature>
<feature type="compositionally biased region" description="Low complexity" evidence="3">
    <location>
        <begin position="984"/>
        <end position="1014"/>
    </location>
</feature>
<feature type="compositionally biased region" description="Acidic residues" evidence="3">
    <location>
        <begin position="330"/>
        <end position="339"/>
    </location>
</feature>
<feature type="compositionally biased region" description="Basic and acidic residues" evidence="3">
    <location>
        <begin position="1399"/>
        <end position="1409"/>
    </location>
</feature>
<feature type="region of interest" description="Disordered" evidence="3">
    <location>
        <begin position="141"/>
        <end position="481"/>
    </location>
</feature>
<feature type="region of interest" description="Disordered" evidence="3">
    <location>
        <begin position="1693"/>
        <end position="1746"/>
    </location>
</feature>
<evidence type="ECO:0000313" key="5">
    <source>
        <dbReference type="Proteomes" id="UP000799441"/>
    </source>
</evidence>
<gene>
    <name evidence="4" type="ORF">K431DRAFT_293283</name>
</gene>
<feature type="region of interest" description="Disordered" evidence="3">
    <location>
        <begin position="2184"/>
        <end position="2203"/>
    </location>
</feature>